<evidence type="ECO:0000313" key="12">
    <source>
        <dbReference type="EMBL" id="ELK02924.1"/>
    </source>
</evidence>
<keyword evidence="8" id="KW-0472">Membrane</keyword>
<evidence type="ECO:0000313" key="13">
    <source>
        <dbReference type="Proteomes" id="UP000010552"/>
    </source>
</evidence>
<keyword evidence="9 12" id="KW-0675">Receptor</keyword>
<dbReference type="AlphaFoldDB" id="L5JTZ3"/>
<protein>
    <submittedName>
        <fullName evidence="12">Olfactory receptor 1I1</fullName>
    </submittedName>
</protein>
<gene>
    <name evidence="12" type="ORF">PAL_GLEAN10000733</name>
</gene>
<evidence type="ECO:0000256" key="8">
    <source>
        <dbReference type="ARBA" id="ARBA00023136"/>
    </source>
</evidence>
<proteinExistence type="inferred from homology"/>
<keyword evidence="6" id="KW-1133">Transmembrane helix</keyword>
<dbReference type="PANTHER" id="PTHR48001">
    <property type="entry name" value="OLFACTORY RECEPTOR"/>
    <property type="match status" value="1"/>
</dbReference>
<keyword evidence="5" id="KW-0812">Transmembrane</keyword>
<evidence type="ECO:0000256" key="3">
    <source>
        <dbReference type="ARBA" id="ARBA00010663"/>
    </source>
</evidence>
<dbReference type="FunFam" id="1.10.1220.70:FF:000001">
    <property type="entry name" value="Olfactory receptor"/>
    <property type="match status" value="1"/>
</dbReference>
<evidence type="ECO:0000256" key="1">
    <source>
        <dbReference type="ARBA" id="ARBA00003929"/>
    </source>
</evidence>
<evidence type="ECO:0000256" key="4">
    <source>
        <dbReference type="ARBA" id="ARBA00022475"/>
    </source>
</evidence>
<evidence type="ECO:0000256" key="9">
    <source>
        <dbReference type="ARBA" id="ARBA00023170"/>
    </source>
</evidence>
<evidence type="ECO:0000256" key="7">
    <source>
        <dbReference type="ARBA" id="ARBA00023040"/>
    </source>
</evidence>
<comment type="similarity">
    <text evidence="3">Belongs to the G-protein coupled receptor 1 family.</text>
</comment>
<keyword evidence="7" id="KW-0297">G-protein coupled receptor</keyword>
<dbReference type="GO" id="GO:0004930">
    <property type="term" value="F:G protein-coupled receptor activity"/>
    <property type="evidence" value="ECO:0007669"/>
    <property type="project" value="UniProtKB-KW"/>
</dbReference>
<dbReference type="Proteomes" id="UP000010552">
    <property type="component" value="Unassembled WGS sequence"/>
</dbReference>
<evidence type="ECO:0000256" key="11">
    <source>
        <dbReference type="SAM" id="MobiDB-lite"/>
    </source>
</evidence>
<evidence type="ECO:0000256" key="6">
    <source>
        <dbReference type="ARBA" id="ARBA00022989"/>
    </source>
</evidence>
<dbReference type="STRING" id="9402.L5JTZ3"/>
<keyword evidence="13" id="KW-1185">Reference proteome</keyword>
<dbReference type="SUPFAM" id="SSF81321">
    <property type="entry name" value="Family A G protein-coupled receptor-like"/>
    <property type="match status" value="1"/>
</dbReference>
<accession>L5JTZ3</accession>
<evidence type="ECO:0000256" key="5">
    <source>
        <dbReference type="ARBA" id="ARBA00022692"/>
    </source>
</evidence>
<dbReference type="EMBL" id="KB031115">
    <property type="protein sequence ID" value="ELK02924.1"/>
    <property type="molecule type" value="Genomic_DNA"/>
</dbReference>
<feature type="compositionally biased region" description="Polar residues" evidence="11">
    <location>
        <begin position="26"/>
        <end position="38"/>
    </location>
</feature>
<sequence>MPSYSNEALKACVHGAEMSYHLPQGPQASRSPEVQSLRDSFRSGKGFSTRGSHLTMVSLFYGPIFAVDLQPASPTSSQKDKAAALLCGVVIPVLNPFIYSPRNEDIKAALKKLLGITAPLQS</sequence>
<organism evidence="12 13">
    <name type="scientific">Pteropus alecto</name>
    <name type="common">Black flying fox</name>
    <dbReference type="NCBI Taxonomy" id="9402"/>
    <lineage>
        <taxon>Eukaryota</taxon>
        <taxon>Metazoa</taxon>
        <taxon>Chordata</taxon>
        <taxon>Craniata</taxon>
        <taxon>Vertebrata</taxon>
        <taxon>Euteleostomi</taxon>
        <taxon>Mammalia</taxon>
        <taxon>Eutheria</taxon>
        <taxon>Laurasiatheria</taxon>
        <taxon>Chiroptera</taxon>
        <taxon>Yinpterochiroptera</taxon>
        <taxon>Pteropodoidea</taxon>
        <taxon>Pteropodidae</taxon>
        <taxon>Pteropodinae</taxon>
        <taxon>Pteropus</taxon>
    </lineage>
</organism>
<dbReference type="Gene3D" id="1.20.1070.10">
    <property type="entry name" value="Rhodopsin 7-helix transmembrane proteins"/>
    <property type="match status" value="1"/>
</dbReference>
<name>L5JTZ3_PTEAL</name>
<reference evidence="13" key="1">
    <citation type="journal article" date="2013" name="Science">
        <title>Comparative analysis of bat genomes provides insight into the evolution of flight and immunity.</title>
        <authorList>
            <person name="Zhang G."/>
            <person name="Cowled C."/>
            <person name="Shi Z."/>
            <person name="Huang Z."/>
            <person name="Bishop-Lilly K.A."/>
            <person name="Fang X."/>
            <person name="Wynne J.W."/>
            <person name="Xiong Z."/>
            <person name="Baker M.L."/>
            <person name="Zhao W."/>
            <person name="Tachedjian M."/>
            <person name="Zhu Y."/>
            <person name="Zhou P."/>
            <person name="Jiang X."/>
            <person name="Ng J."/>
            <person name="Yang L."/>
            <person name="Wu L."/>
            <person name="Xiao J."/>
            <person name="Feng Y."/>
            <person name="Chen Y."/>
            <person name="Sun X."/>
            <person name="Zhang Y."/>
            <person name="Marsh G.A."/>
            <person name="Crameri G."/>
            <person name="Broder C.C."/>
            <person name="Frey K.G."/>
            <person name="Wang L.F."/>
            <person name="Wang J."/>
        </authorList>
    </citation>
    <scope>NUCLEOTIDE SEQUENCE [LARGE SCALE GENOMIC DNA]</scope>
</reference>
<evidence type="ECO:0000256" key="10">
    <source>
        <dbReference type="ARBA" id="ARBA00023224"/>
    </source>
</evidence>
<keyword evidence="10" id="KW-0807">Transducer</keyword>
<evidence type="ECO:0000256" key="2">
    <source>
        <dbReference type="ARBA" id="ARBA00004651"/>
    </source>
</evidence>
<comment type="subcellular location">
    <subcellularLocation>
        <location evidence="2">Cell membrane</location>
        <topology evidence="2">Multi-pass membrane protein</topology>
    </subcellularLocation>
</comment>
<comment type="function">
    <text evidence="1">Putative odorant or sperm cell receptor.</text>
</comment>
<keyword evidence="4" id="KW-1003">Cell membrane</keyword>
<feature type="region of interest" description="Disordered" evidence="11">
    <location>
        <begin position="22"/>
        <end position="44"/>
    </location>
</feature>
<dbReference type="InParanoid" id="L5JTZ3"/>
<dbReference type="GO" id="GO:0005886">
    <property type="term" value="C:plasma membrane"/>
    <property type="evidence" value="ECO:0007669"/>
    <property type="project" value="UniProtKB-SubCell"/>
</dbReference>